<dbReference type="PANTHER" id="PTHR43200">
    <property type="entry name" value="PHOSPHATASE"/>
    <property type="match status" value="1"/>
</dbReference>
<feature type="binding site" evidence="6">
    <location>
        <position position="149"/>
    </location>
    <ligand>
        <name>Mg(2+)</name>
        <dbReference type="ChEBI" id="CHEBI:18420"/>
        <label>1</label>
        <note>catalytic</note>
    </ligand>
</feature>
<organism evidence="7 8">
    <name type="scientific">Podospora didyma</name>
    <dbReference type="NCBI Taxonomy" id="330526"/>
    <lineage>
        <taxon>Eukaryota</taxon>
        <taxon>Fungi</taxon>
        <taxon>Dikarya</taxon>
        <taxon>Ascomycota</taxon>
        <taxon>Pezizomycotina</taxon>
        <taxon>Sordariomycetes</taxon>
        <taxon>Sordariomycetidae</taxon>
        <taxon>Sordariales</taxon>
        <taxon>Podosporaceae</taxon>
        <taxon>Podospora</taxon>
    </lineage>
</organism>
<dbReference type="GO" id="GO:0046872">
    <property type="term" value="F:metal ion binding"/>
    <property type="evidence" value="ECO:0007669"/>
    <property type="project" value="UniProtKB-KW"/>
</dbReference>
<comment type="cofactor">
    <cofactor evidence="1 6">
        <name>Mg(2+)</name>
        <dbReference type="ChEBI" id="CHEBI:18420"/>
    </cofactor>
</comment>
<dbReference type="EMBL" id="JAULSW010000003">
    <property type="protein sequence ID" value="KAK3387902.1"/>
    <property type="molecule type" value="Genomic_DNA"/>
</dbReference>
<proteinExistence type="inferred from homology"/>
<accession>A0AAE0NUC8</accession>
<protein>
    <recommendedName>
        <fullName evidence="9">3'(2'),5'-bisphosphate nucleotidase</fullName>
    </recommendedName>
</protein>
<dbReference type="CDD" id="cd01517">
    <property type="entry name" value="PAP_phosphatase"/>
    <property type="match status" value="1"/>
</dbReference>
<evidence type="ECO:0000256" key="5">
    <source>
        <dbReference type="ARBA" id="ARBA00022842"/>
    </source>
</evidence>
<feature type="binding site" evidence="6">
    <location>
        <position position="317"/>
    </location>
    <ligand>
        <name>Mg(2+)</name>
        <dbReference type="ChEBI" id="CHEBI:18420"/>
        <label>1</label>
        <note>catalytic</note>
    </ligand>
</feature>
<name>A0AAE0NUC8_9PEZI</name>
<evidence type="ECO:0000256" key="3">
    <source>
        <dbReference type="ARBA" id="ARBA00022723"/>
    </source>
</evidence>
<dbReference type="AlphaFoldDB" id="A0AAE0NUC8"/>
<gene>
    <name evidence="7" type="ORF">B0H63DRAFT_392439</name>
</gene>
<evidence type="ECO:0008006" key="9">
    <source>
        <dbReference type="Google" id="ProtNLM"/>
    </source>
</evidence>
<dbReference type="GO" id="GO:0000103">
    <property type="term" value="P:sulfate assimilation"/>
    <property type="evidence" value="ECO:0007669"/>
    <property type="project" value="TreeGrafter"/>
</dbReference>
<keyword evidence="8" id="KW-1185">Reference proteome</keyword>
<dbReference type="Pfam" id="PF00459">
    <property type="entry name" value="Inositol_P"/>
    <property type="match status" value="1"/>
</dbReference>
<dbReference type="SUPFAM" id="SSF56655">
    <property type="entry name" value="Carbohydrate phosphatase"/>
    <property type="match status" value="1"/>
</dbReference>
<feature type="binding site" evidence="6">
    <location>
        <position position="146"/>
    </location>
    <ligand>
        <name>Mg(2+)</name>
        <dbReference type="ChEBI" id="CHEBI:18420"/>
        <label>1</label>
        <note>catalytic</note>
    </ligand>
</feature>
<reference evidence="7" key="2">
    <citation type="submission" date="2023-06" db="EMBL/GenBank/DDBJ databases">
        <authorList>
            <consortium name="Lawrence Berkeley National Laboratory"/>
            <person name="Haridas S."/>
            <person name="Hensen N."/>
            <person name="Bonometti L."/>
            <person name="Westerberg I."/>
            <person name="Brannstrom I.O."/>
            <person name="Guillou S."/>
            <person name="Cros-Aarteil S."/>
            <person name="Calhoun S."/>
            <person name="Kuo A."/>
            <person name="Mondo S."/>
            <person name="Pangilinan J."/>
            <person name="Riley R."/>
            <person name="LaButti K."/>
            <person name="Andreopoulos B."/>
            <person name="Lipzen A."/>
            <person name="Chen C."/>
            <person name="Yanf M."/>
            <person name="Daum C."/>
            <person name="Ng V."/>
            <person name="Clum A."/>
            <person name="Steindorff A."/>
            <person name="Ohm R."/>
            <person name="Martin F."/>
            <person name="Silar P."/>
            <person name="Natvig D."/>
            <person name="Lalanne C."/>
            <person name="Gautier V."/>
            <person name="Ament-velasquez S.L."/>
            <person name="Kruys A."/>
            <person name="Hutchinson M.I."/>
            <person name="Powell A.J."/>
            <person name="Barry K."/>
            <person name="Miller A.N."/>
            <person name="Grigoriev I.V."/>
            <person name="Debuchy R."/>
            <person name="Gladieux P."/>
            <person name="Thoren M.H."/>
            <person name="Johannesson H."/>
        </authorList>
    </citation>
    <scope>NUCLEOTIDE SEQUENCE</scope>
    <source>
        <strain evidence="7">CBS 232.78</strain>
    </source>
</reference>
<evidence type="ECO:0000256" key="6">
    <source>
        <dbReference type="PIRSR" id="PIRSR600760-2"/>
    </source>
</evidence>
<dbReference type="PANTHER" id="PTHR43200:SF2">
    <property type="entry name" value="3'(2'),5'-BISPHOSPHATE NUCLEOTIDASE"/>
    <property type="match status" value="1"/>
</dbReference>
<dbReference type="Proteomes" id="UP001285441">
    <property type="component" value="Unassembled WGS sequence"/>
</dbReference>
<sequence>MDSPYRNSLKAAIHAVKIAASIAQAVQTATLKSSSSSSSSPSSSSKYESIIKDDLSPVTVADFAIQTVLTKLLLSAFPDDSFVGEESAAELRADPKLLACVHGVISASDSEGAQMMTPEEDVCTLIDLCGNGTPGDYDSGRVWIFDPIDGTKAFLRGEQYAINLALLEGGRQVLSVVGLPLLSPHLNPSRDTVVTDTSVDPSGEGCIVFAVRGYGAYSRPLFTPSQNDEEMIVPKRLPRHADAVQVDKLRNVTCWNHLDSGIDTAHQAVAANLGMAETFPGCDLLGWVPRWAVLALGHANMTVWVYKTRERHGKIWDHAGAMLLFEEVGGQITDIDGREIDLTAGRTLKGNCGFVAAPRSVHHVVLKAVRDTLRQQGKGGLLLR</sequence>
<evidence type="ECO:0000256" key="2">
    <source>
        <dbReference type="ARBA" id="ARBA00009759"/>
    </source>
</evidence>
<dbReference type="InterPro" id="IPR051090">
    <property type="entry name" value="Inositol_monoP_superfamily"/>
</dbReference>
<feature type="binding site" evidence="6">
    <location>
        <position position="85"/>
    </location>
    <ligand>
        <name>Mg(2+)</name>
        <dbReference type="ChEBI" id="CHEBI:18420"/>
        <label>1</label>
        <note>catalytic</note>
    </ligand>
</feature>
<keyword evidence="5 6" id="KW-0460">Magnesium</keyword>
<keyword evidence="4" id="KW-0378">Hydrolase</keyword>
<evidence type="ECO:0000313" key="7">
    <source>
        <dbReference type="EMBL" id="KAK3387902.1"/>
    </source>
</evidence>
<dbReference type="Gene3D" id="3.30.540.10">
    <property type="entry name" value="Fructose-1,6-Bisphosphatase, subunit A, domain 1"/>
    <property type="match status" value="1"/>
</dbReference>
<dbReference type="Gene3D" id="3.40.190.80">
    <property type="match status" value="1"/>
</dbReference>
<dbReference type="GO" id="GO:0008441">
    <property type="term" value="F:3'(2'),5'-bisphosphate nucleotidase activity"/>
    <property type="evidence" value="ECO:0007669"/>
    <property type="project" value="TreeGrafter"/>
</dbReference>
<evidence type="ECO:0000313" key="8">
    <source>
        <dbReference type="Proteomes" id="UP001285441"/>
    </source>
</evidence>
<comment type="similarity">
    <text evidence="2">Belongs to the inositol monophosphatase superfamily.</text>
</comment>
<evidence type="ECO:0000256" key="1">
    <source>
        <dbReference type="ARBA" id="ARBA00001946"/>
    </source>
</evidence>
<keyword evidence="3 6" id="KW-0479">Metal-binding</keyword>
<comment type="caution">
    <text evidence="7">The sequence shown here is derived from an EMBL/GenBank/DDBJ whole genome shotgun (WGS) entry which is preliminary data.</text>
</comment>
<feature type="binding site" evidence="6">
    <location>
        <position position="148"/>
    </location>
    <ligand>
        <name>Mg(2+)</name>
        <dbReference type="ChEBI" id="CHEBI:18420"/>
        <label>1</label>
        <note>catalytic</note>
    </ligand>
</feature>
<evidence type="ECO:0000256" key="4">
    <source>
        <dbReference type="ARBA" id="ARBA00022801"/>
    </source>
</evidence>
<reference evidence="7" key="1">
    <citation type="journal article" date="2023" name="Mol. Phylogenet. Evol.">
        <title>Genome-scale phylogeny and comparative genomics of the fungal order Sordariales.</title>
        <authorList>
            <person name="Hensen N."/>
            <person name="Bonometti L."/>
            <person name="Westerberg I."/>
            <person name="Brannstrom I.O."/>
            <person name="Guillou S."/>
            <person name="Cros-Aarteil S."/>
            <person name="Calhoun S."/>
            <person name="Haridas S."/>
            <person name="Kuo A."/>
            <person name="Mondo S."/>
            <person name="Pangilinan J."/>
            <person name="Riley R."/>
            <person name="LaButti K."/>
            <person name="Andreopoulos B."/>
            <person name="Lipzen A."/>
            <person name="Chen C."/>
            <person name="Yan M."/>
            <person name="Daum C."/>
            <person name="Ng V."/>
            <person name="Clum A."/>
            <person name="Steindorff A."/>
            <person name="Ohm R.A."/>
            <person name="Martin F."/>
            <person name="Silar P."/>
            <person name="Natvig D.O."/>
            <person name="Lalanne C."/>
            <person name="Gautier V."/>
            <person name="Ament-Velasquez S.L."/>
            <person name="Kruys A."/>
            <person name="Hutchinson M.I."/>
            <person name="Powell A.J."/>
            <person name="Barry K."/>
            <person name="Miller A.N."/>
            <person name="Grigoriev I.V."/>
            <person name="Debuchy R."/>
            <person name="Gladieux P."/>
            <person name="Hiltunen Thoren M."/>
            <person name="Johannesson H."/>
        </authorList>
    </citation>
    <scope>NUCLEOTIDE SEQUENCE</scope>
    <source>
        <strain evidence="7">CBS 232.78</strain>
    </source>
</reference>
<dbReference type="InterPro" id="IPR000760">
    <property type="entry name" value="Inositol_monophosphatase-like"/>
</dbReference>